<name>A0A671WJ22_SPAAU</name>
<dbReference type="GO" id="GO:1990414">
    <property type="term" value="P:replication-born double-strand break repair via sister chromatid exchange"/>
    <property type="evidence" value="ECO:0007669"/>
    <property type="project" value="TreeGrafter"/>
</dbReference>
<accession>A0A671WJ22</accession>
<organism evidence="3 4">
    <name type="scientific">Sparus aurata</name>
    <name type="common">Gilthead sea bream</name>
    <dbReference type="NCBI Taxonomy" id="8175"/>
    <lineage>
        <taxon>Eukaryota</taxon>
        <taxon>Metazoa</taxon>
        <taxon>Chordata</taxon>
        <taxon>Craniata</taxon>
        <taxon>Vertebrata</taxon>
        <taxon>Euteleostomi</taxon>
        <taxon>Actinopterygii</taxon>
        <taxon>Neopterygii</taxon>
        <taxon>Teleostei</taxon>
        <taxon>Neoteleostei</taxon>
        <taxon>Acanthomorphata</taxon>
        <taxon>Eupercaria</taxon>
        <taxon>Spariformes</taxon>
        <taxon>Sparidae</taxon>
        <taxon>Sparus</taxon>
    </lineage>
</organism>
<evidence type="ECO:0000313" key="3">
    <source>
        <dbReference type="Ensembl" id="ENSSAUP00010036586.1"/>
    </source>
</evidence>
<evidence type="ECO:0000313" key="4">
    <source>
        <dbReference type="Proteomes" id="UP000472265"/>
    </source>
</evidence>
<dbReference type="OMA" id="APCSVPY"/>
<reference evidence="3" key="2">
    <citation type="submission" date="2025-08" db="UniProtKB">
        <authorList>
            <consortium name="Ensembl"/>
        </authorList>
    </citation>
    <scope>IDENTIFICATION</scope>
</reference>
<reference evidence="3" key="3">
    <citation type="submission" date="2025-09" db="UniProtKB">
        <authorList>
            <consortium name="Ensembl"/>
        </authorList>
    </citation>
    <scope>IDENTIFICATION</scope>
</reference>
<dbReference type="GO" id="GO:1905168">
    <property type="term" value="P:positive regulation of double-strand break repair via homologous recombination"/>
    <property type="evidence" value="ECO:0007669"/>
    <property type="project" value="TreeGrafter"/>
</dbReference>
<dbReference type="PANTHER" id="PTHR28450">
    <property type="entry name" value="FANCONI ANEMIA GROUP B PROTEIN"/>
    <property type="match status" value="1"/>
</dbReference>
<dbReference type="AlphaFoldDB" id="A0A671WJ22"/>
<feature type="coiled-coil region" evidence="1">
    <location>
        <begin position="378"/>
        <end position="412"/>
    </location>
</feature>
<dbReference type="PANTHER" id="PTHR28450:SF1">
    <property type="entry name" value="FANCONI ANEMIA GROUP B PROTEIN"/>
    <property type="match status" value="1"/>
</dbReference>
<evidence type="ECO:0000256" key="2">
    <source>
        <dbReference type="SAM" id="MobiDB-lite"/>
    </source>
</evidence>
<dbReference type="GO" id="GO:2000042">
    <property type="term" value="P:negative regulation of double-strand break repair via homologous recombination"/>
    <property type="evidence" value="ECO:0007669"/>
    <property type="project" value="TreeGrafter"/>
</dbReference>
<keyword evidence="1" id="KW-0175">Coiled coil</keyword>
<feature type="compositionally biased region" description="Low complexity" evidence="2">
    <location>
        <begin position="505"/>
        <end position="516"/>
    </location>
</feature>
<dbReference type="Proteomes" id="UP000472265">
    <property type="component" value="Chromosome 9"/>
</dbReference>
<sequence length="686" mass="76110">LSCQTPHCLSLAGKLFIFDSKRASVTHDSQRSELVFCRLSFDREANAFVKAAAAADGAAVISGRRSSHVDILKCKCALNVQQRVTTPCVLVTKKSETGESFQFSLLTLSSSNRLQPCFEFKLNYQIKEDVYILKGPTVLWSHAGDVFYTSLQAGEVRQIPIQLSHSVAGELPLHTEQLFVLGLQNGPKQCLDIKPPIQTLGYFVESGQVFDGAMILPHPYICLTRCMLVLSAEKVDGDGVLKSTLVAATSHQQLVYFENGTVKDICQLPFKQPEDIQVVNTGRNGCLFAVSFHQGHLCAIWKETFQIAAQWSDVSLVQVDDFLECGSDQMLLVFKDQGETGQPLERFLLTDLCGISYHCQDSEAPKTSPPPENYLLTLQALESRLQSGLSVLQELEREVRVKERVLQQSVQALTDVVSEKESTLKQPEQVLFTKEDIQQPASDDKTRDMPAVSSRPQVDKLWRRIAKDRLVVGVILTIDNSVSAPAVIQTQSQVLWLPAPCSSSSSSSLSSSSSASTFQEPAAKRSKQHNAGSPGDPNTCRLAVTAVTRLTPLLNSGCVKCYVMLHYVQRQDAFGLCDLNFYPWMFIIVFFLCPDEVKEDLLSLMVVLDRWVFHIDCPDHSLGDIDGWIQKRVGCKRIEVSPQYLLLDSSGPSALMLSNKICPTPAIYILNLTYSICVYIKPVIIF</sequence>
<evidence type="ECO:0000256" key="1">
    <source>
        <dbReference type="SAM" id="Coils"/>
    </source>
</evidence>
<dbReference type="GO" id="GO:0043240">
    <property type="term" value="C:Fanconi anaemia nuclear complex"/>
    <property type="evidence" value="ECO:0007669"/>
    <property type="project" value="InterPro"/>
</dbReference>
<dbReference type="Ensembl" id="ENSSAUT00010038515.1">
    <property type="protein sequence ID" value="ENSSAUP00010036586.1"/>
    <property type="gene ID" value="ENSSAUG00010015443.1"/>
</dbReference>
<dbReference type="GO" id="GO:0036297">
    <property type="term" value="P:interstrand cross-link repair"/>
    <property type="evidence" value="ECO:0007669"/>
    <property type="project" value="InterPro"/>
</dbReference>
<gene>
    <name evidence="3" type="primary">fancb</name>
</gene>
<protein>
    <submittedName>
        <fullName evidence="3">FA complementation group B</fullName>
    </submittedName>
</protein>
<dbReference type="InterPro" id="IPR033333">
    <property type="entry name" value="FANCB"/>
</dbReference>
<keyword evidence="4" id="KW-1185">Reference proteome</keyword>
<reference evidence="3" key="1">
    <citation type="submission" date="2021-04" db="EMBL/GenBank/DDBJ databases">
        <authorList>
            <consortium name="Wellcome Sanger Institute Data Sharing"/>
        </authorList>
    </citation>
    <scope>NUCLEOTIDE SEQUENCE [LARGE SCALE GENOMIC DNA]</scope>
</reference>
<feature type="region of interest" description="Disordered" evidence="2">
    <location>
        <begin position="505"/>
        <end position="535"/>
    </location>
</feature>
<proteinExistence type="predicted"/>
<dbReference type="GeneTree" id="ENSGT00390000009885"/>